<dbReference type="Proteomes" id="UP000722625">
    <property type="component" value="Unassembled WGS sequence"/>
</dbReference>
<dbReference type="Pfam" id="PF11692">
    <property type="entry name" value="DUF3289"/>
    <property type="match status" value="1"/>
</dbReference>
<organism evidence="1 2">
    <name type="scientific">Flavobacterium psychroterrae</name>
    <dbReference type="NCBI Taxonomy" id="2133767"/>
    <lineage>
        <taxon>Bacteria</taxon>
        <taxon>Pseudomonadati</taxon>
        <taxon>Bacteroidota</taxon>
        <taxon>Flavobacteriia</taxon>
        <taxon>Flavobacteriales</taxon>
        <taxon>Flavobacteriaceae</taxon>
        <taxon>Flavobacterium</taxon>
    </lineage>
</organism>
<gene>
    <name evidence="1" type="ORF">KHA90_18175</name>
</gene>
<name>A0ABS5PFN8_9FLAO</name>
<reference evidence="1 2" key="1">
    <citation type="journal article" date="2018" name="Int. J. Syst. Evol. Microbiol.">
        <title>Flavobacterium chryseum sp. nov. and Flavobacterium psychroterrae sp. nov., novel environmental bacteria isolated from Antarctica.</title>
        <authorList>
            <person name="Kralova S."/>
            <person name="Svec P."/>
            <person name="Busse H.J."/>
            <person name="Stankova E."/>
            <person name="Vaczi P."/>
            <person name="Sedlacek I."/>
        </authorList>
    </citation>
    <scope>NUCLEOTIDE SEQUENCE [LARGE SCALE GENOMIC DNA]</scope>
    <source>
        <strain evidence="1 2">CCM 8827</strain>
    </source>
</reference>
<evidence type="ECO:0000313" key="1">
    <source>
        <dbReference type="EMBL" id="MBS7232951.1"/>
    </source>
</evidence>
<dbReference type="RefSeq" id="WP_213304130.1">
    <property type="nucleotide sequence ID" value="NZ_JAGYVZ010000019.1"/>
</dbReference>
<dbReference type="InterPro" id="IPR017483">
    <property type="entry name" value="CHP03034"/>
</dbReference>
<accession>A0ABS5PFN8</accession>
<sequence length="48" mass="5947">MDVDPNEKPDFTKDSGFRSWFYLQHSKKYQFTPFITTMKFKKRIYGKY</sequence>
<evidence type="ECO:0000313" key="2">
    <source>
        <dbReference type="Proteomes" id="UP000722625"/>
    </source>
</evidence>
<comment type="caution">
    <text evidence="1">The sequence shown here is derived from an EMBL/GenBank/DDBJ whole genome shotgun (WGS) entry which is preliminary data.</text>
</comment>
<proteinExistence type="predicted"/>
<protein>
    <submittedName>
        <fullName evidence="1">DUF3289 family protein</fullName>
    </submittedName>
</protein>
<dbReference type="EMBL" id="JAGYVZ010000019">
    <property type="protein sequence ID" value="MBS7232951.1"/>
    <property type="molecule type" value="Genomic_DNA"/>
</dbReference>
<keyword evidence="2" id="KW-1185">Reference proteome</keyword>